<dbReference type="EMBL" id="OX597832">
    <property type="protein sequence ID" value="CAI9736815.1"/>
    <property type="molecule type" value="Genomic_DNA"/>
</dbReference>
<feature type="region of interest" description="Disordered" evidence="1">
    <location>
        <begin position="1"/>
        <end position="42"/>
    </location>
</feature>
<reference evidence="2" key="1">
    <citation type="submission" date="2023-08" db="EMBL/GenBank/DDBJ databases">
        <authorList>
            <person name="Alioto T."/>
            <person name="Alioto T."/>
            <person name="Gomez Garrido J."/>
        </authorList>
    </citation>
    <scope>NUCLEOTIDE SEQUENCE</scope>
</reference>
<dbReference type="AlphaFoldDB" id="A0AA36BM13"/>
<evidence type="ECO:0000256" key="1">
    <source>
        <dbReference type="SAM" id="MobiDB-lite"/>
    </source>
</evidence>
<evidence type="ECO:0000313" key="2">
    <source>
        <dbReference type="EMBL" id="CAI9736815.1"/>
    </source>
</evidence>
<accession>A0AA36BM13</accession>
<feature type="compositionally biased region" description="Gly residues" evidence="1">
    <location>
        <begin position="26"/>
        <end position="40"/>
    </location>
</feature>
<feature type="compositionally biased region" description="Basic and acidic residues" evidence="1">
    <location>
        <begin position="75"/>
        <end position="89"/>
    </location>
</feature>
<feature type="compositionally biased region" description="Basic and acidic residues" evidence="1">
    <location>
        <begin position="1"/>
        <end position="11"/>
    </location>
</feature>
<keyword evidence="3" id="KW-1185">Reference proteome</keyword>
<organism evidence="2 3">
    <name type="scientific">Octopus vulgaris</name>
    <name type="common">Common octopus</name>
    <dbReference type="NCBI Taxonomy" id="6645"/>
    <lineage>
        <taxon>Eukaryota</taxon>
        <taxon>Metazoa</taxon>
        <taxon>Spiralia</taxon>
        <taxon>Lophotrochozoa</taxon>
        <taxon>Mollusca</taxon>
        <taxon>Cephalopoda</taxon>
        <taxon>Coleoidea</taxon>
        <taxon>Octopodiformes</taxon>
        <taxon>Octopoda</taxon>
        <taxon>Incirrata</taxon>
        <taxon>Octopodidae</taxon>
        <taxon>Octopus</taxon>
    </lineage>
</organism>
<sequence length="95" mass="9482">MKFIPMRERSAYSRGCSSSSGRDCCGDGGSGSGGSGSGRRVGGDDGVCDIMAGIGFSVYIASVASVAVDDGEDKMEEKEKGAGGGGEREGGDEES</sequence>
<protein>
    <submittedName>
        <fullName evidence="2">Uncharacterized protein</fullName>
    </submittedName>
</protein>
<feature type="region of interest" description="Disordered" evidence="1">
    <location>
        <begin position="68"/>
        <end position="95"/>
    </location>
</feature>
<gene>
    <name evidence="2" type="ORF">OCTVUL_1B024617</name>
</gene>
<proteinExistence type="predicted"/>
<evidence type="ECO:0000313" key="3">
    <source>
        <dbReference type="Proteomes" id="UP001162480"/>
    </source>
</evidence>
<dbReference type="Proteomes" id="UP001162480">
    <property type="component" value="Chromosome 19"/>
</dbReference>
<feature type="compositionally biased region" description="Low complexity" evidence="1">
    <location>
        <begin position="13"/>
        <end position="23"/>
    </location>
</feature>
<name>A0AA36BM13_OCTVU</name>